<evidence type="ECO:0000313" key="6">
    <source>
        <dbReference type="Proteomes" id="UP000078237"/>
    </source>
</evidence>
<proteinExistence type="inferred from homology"/>
<dbReference type="InterPro" id="IPR036291">
    <property type="entry name" value="NAD(P)-bd_dom_sf"/>
</dbReference>
<dbReference type="Gene3D" id="3.40.50.720">
    <property type="entry name" value="NAD(P)-binding Rossmann-like Domain"/>
    <property type="match status" value="1"/>
</dbReference>
<gene>
    <name evidence="5" type="ORF">MMYC01_203286</name>
</gene>
<accession>A0A175WAW9</accession>
<evidence type="ECO:0000256" key="2">
    <source>
        <dbReference type="ARBA" id="ARBA00022857"/>
    </source>
</evidence>
<dbReference type="InterPro" id="IPR051609">
    <property type="entry name" value="NmrA/Isoflavone_reductase-like"/>
</dbReference>
<evidence type="ECO:0000256" key="1">
    <source>
        <dbReference type="ARBA" id="ARBA00005725"/>
    </source>
</evidence>
<dbReference type="Pfam" id="PF05368">
    <property type="entry name" value="NmrA"/>
    <property type="match status" value="1"/>
</dbReference>
<comment type="caution">
    <text evidence="5">The sequence shown here is derived from an EMBL/GenBank/DDBJ whole genome shotgun (WGS) entry which is preliminary data.</text>
</comment>
<name>A0A175WAW9_9PEZI</name>
<dbReference type="OrthoDB" id="10000533at2759"/>
<dbReference type="AlphaFoldDB" id="A0A175WAW9"/>
<keyword evidence="3" id="KW-0560">Oxidoreductase</keyword>
<reference evidence="5 6" key="1">
    <citation type="journal article" date="2016" name="Genome Announc.">
        <title>Genome Sequence of Madurella mycetomatis mm55, Isolated from a Human Mycetoma Case in Sudan.</title>
        <authorList>
            <person name="Smit S."/>
            <person name="Derks M.F."/>
            <person name="Bervoets S."/>
            <person name="Fahal A."/>
            <person name="van Leeuwen W."/>
            <person name="van Belkum A."/>
            <person name="van de Sande W.W."/>
        </authorList>
    </citation>
    <scope>NUCLEOTIDE SEQUENCE [LARGE SCALE GENOMIC DNA]</scope>
    <source>
        <strain evidence="6">mm55</strain>
    </source>
</reference>
<evidence type="ECO:0000259" key="4">
    <source>
        <dbReference type="Pfam" id="PF05368"/>
    </source>
</evidence>
<dbReference type="Gene3D" id="3.90.25.10">
    <property type="entry name" value="UDP-galactose 4-epimerase, domain 1"/>
    <property type="match status" value="1"/>
</dbReference>
<dbReference type="PANTHER" id="PTHR47706:SF4">
    <property type="entry name" value="NMRA-LIKE DOMAIN-CONTAINING PROTEIN"/>
    <property type="match status" value="1"/>
</dbReference>
<comment type="similarity">
    <text evidence="1">Belongs to the NmrA-type oxidoreductase family. Isoflavone reductase subfamily.</text>
</comment>
<evidence type="ECO:0000313" key="5">
    <source>
        <dbReference type="EMBL" id="KXX80390.1"/>
    </source>
</evidence>
<dbReference type="InterPro" id="IPR008030">
    <property type="entry name" value="NmrA-like"/>
</dbReference>
<protein>
    <submittedName>
        <fullName evidence="5">Isoflavone reductase IRL</fullName>
    </submittedName>
</protein>
<dbReference type="PANTHER" id="PTHR47706">
    <property type="entry name" value="NMRA-LIKE FAMILY PROTEIN"/>
    <property type="match status" value="1"/>
</dbReference>
<keyword evidence="6" id="KW-1185">Reference proteome</keyword>
<feature type="domain" description="NmrA-like" evidence="4">
    <location>
        <begin position="7"/>
        <end position="78"/>
    </location>
</feature>
<dbReference type="SUPFAM" id="SSF51735">
    <property type="entry name" value="NAD(P)-binding Rossmann-fold domains"/>
    <property type="match status" value="1"/>
</dbReference>
<dbReference type="GO" id="GO:0016491">
    <property type="term" value="F:oxidoreductase activity"/>
    <property type="evidence" value="ECO:0007669"/>
    <property type="project" value="UniProtKB-KW"/>
</dbReference>
<dbReference type="EMBL" id="LCTW02000061">
    <property type="protein sequence ID" value="KXX80390.1"/>
    <property type="molecule type" value="Genomic_DNA"/>
</dbReference>
<organism evidence="5 6">
    <name type="scientific">Madurella mycetomatis</name>
    <dbReference type="NCBI Taxonomy" id="100816"/>
    <lineage>
        <taxon>Eukaryota</taxon>
        <taxon>Fungi</taxon>
        <taxon>Dikarya</taxon>
        <taxon>Ascomycota</taxon>
        <taxon>Pezizomycotina</taxon>
        <taxon>Sordariomycetes</taxon>
        <taxon>Sordariomycetidae</taxon>
        <taxon>Sordariales</taxon>
        <taxon>Sordariales incertae sedis</taxon>
        <taxon>Madurella</taxon>
    </lineage>
</organism>
<sequence>MQDVDTQNSSPHGVVWRRVDYEDVNTLVSVLRGVDVVLSFIQLLQDPGNKAQKNLIDAAVLAGVKRFAPSEWARVNENGKVLEYCLFQPGLFLNYLATPHKTAEYLTPLNTFVDIQNRRAIVVEGQNPIVTFTTVQDMAAVVARAVDFEGEWPVVGGIRGNHLAVSEIIKIGEATRGGPFSVDAVKLEDLEAGKLTVSSTIKARHSSVMQMPEEQAEAMAKSVLVGMLLSSAKGAWEVSNEWNRLLPDFEFTKMQDFLCEAWQAKP</sequence>
<keyword evidence="2" id="KW-0521">NADP</keyword>
<evidence type="ECO:0000256" key="3">
    <source>
        <dbReference type="ARBA" id="ARBA00023002"/>
    </source>
</evidence>
<dbReference type="VEuPathDB" id="FungiDB:MMYC01_203286"/>
<dbReference type="Proteomes" id="UP000078237">
    <property type="component" value="Unassembled WGS sequence"/>
</dbReference>